<dbReference type="EMBL" id="DVIU01000153">
    <property type="protein sequence ID" value="HIS36512.1"/>
    <property type="molecule type" value="Genomic_DNA"/>
</dbReference>
<comment type="caution">
    <text evidence="3">The sequence shown here is derived from an EMBL/GenBank/DDBJ whole genome shotgun (WGS) entry which is preliminary data.</text>
</comment>
<dbReference type="CDD" id="cd02440">
    <property type="entry name" value="AdoMet_MTases"/>
    <property type="match status" value="1"/>
</dbReference>
<evidence type="ECO:0000313" key="4">
    <source>
        <dbReference type="Proteomes" id="UP000823928"/>
    </source>
</evidence>
<gene>
    <name evidence="3" type="primary">rsmD</name>
    <name evidence="3" type="ORF">IAC10_07770</name>
</gene>
<evidence type="ECO:0000256" key="2">
    <source>
        <dbReference type="ARBA" id="ARBA00022679"/>
    </source>
</evidence>
<sequence>MNITAGKFKGQKITAPDEKLTRPTLSKVRMSVFNTLQAMKDFEGSSFLDMFAGSGIMALEAVSRGFARAVAIEKHPKVAQIIKNNYKKFARVPELIIGDSIKITAKMNEQFDVIYIDPPYFAGIYEKSLAAVKEISGGVVILEHVSDVDFQGYELIKQKKYGDKFITFLQKSRA</sequence>
<dbReference type="PANTHER" id="PTHR43542:SF1">
    <property type="entry name" value="METHYLTRANSFERASE"/>
    <property type="match status" value="1"/>
</dbReference>
<dbReference type="InterPro" id="IPR004398">
    <property type="entry name" value="RNA_MeTrfase_RsmD"/>
</dbReference>
<dbReference type="PROSITE" id="PS00092">
    <property type="entry name" value="N6_MTASE"/>
    <property type="match status" value="1"/>
</dbReference>
<keyword evidence="1 3" id="KW-0489">Methyltransferase</keyword>
<keyword evidence="2 3" id="KW-0808">Transferase</keyword>
<protein>
    <submittedName>
        <fullName evidence="3">16S rRNA (Guanine(966)-N(2))-methyltransferase RsmD</fullName>
        <ecNumber evidence="3">2.1.1.171</ecNumber>
    </submittedName>
</protein>
<proteinExistence type="predicted"/>
<evidence type="ECO:0000256" key="1">
    <source>
        <dbReference type="ARBA" id="ARBA00022603"/>
    </source>
</evidence>
<dbReference type="Pfam" id="PF03602">
    <property type="entry name" value="Cons_hypoth95"/>
    <property type="match status" value="1"/>
</dbReference>
<dbReference type="AlphaFoldDB" id="A0A9D1JMY6"/>
<dbReference type="InterPro" id="IPR029063">
    <property type="entry name" value="SAM-dependent_MTases_sf"/>
</dbReference>
<dbReference type="SUPFAM" id="SSF53335">
    <property type="entry name" value="S-adenosyl-L-methionine-dependent methyltransferases"/>
    <property type="match status" value="1"/>
</dbReference>
<organism evidence="3 4">
    <name type="scientific">Candidatus Scatousia excrementigallinarum</name>
    <dbReference type="NCBI Taxonomy" id="2840935"/>
    <lineage>
        <taxon>Bacteria</taxon>
        <taxon>Candidatus Scatousia</taxon>
    </lineage>
</organism>
<dbReference type="NCBIfam" id="TIGR00095">
    <property type="entry name" value="16S rRNA (guanine(966)-N(2))-methyltransferase RsmD"/>
    <property type="match status" value="1"/>
</dbReference>
<dbReference type="InterPro" id="IPR002052">
    <property type="entry name" value="DNA_methylase_N6_adenine_CS"/>
</dbReference>
<accession>A0A9D1JMY6</accession>
<reference evidence="3" key="1">
    <citation type="submission" date="2020-10" db="EMBL/GenBank/DDBJ databases">
        <authorList>
            <person name="Gilroy R."/>
        </authorList>
    </citation>
    <scope>NUCLEOTIDE SEQUENCE</scope>
    <source>
        <strain evidence="3">6276</strain>
    </source>
</reference>
<dbReference type="PIRSF" id="PIRSF004553">
    <property type="entry name" value="CHP00095"/>
    <property type="match status" value="1"/>
</dbReference>
<name>A0A9D1JMY6_9BACT</name>
<reference evidence="3" key="2">
    <citation type="journal article" date="2021" name="PeerJ">
        <title>Extensive microbial diversity within the chicken gut microbiome revealed by metagenomics and culture.</title>
        <authorList>
            <person name="Gilroy R."/>
            <person name="Ravi A."/>
            <person name="Getino M."/>
            <person name="Pursley I."/>
            <person name="Horton D.L."/>
            <person name="Alikhan N.F."/>
            <person name="Baker D."/>
            <person name="Gharbi K."/>
            <person name="Hall N."/>
            <person name="Watson M."/>
            <person name="Adriaenssens E.M."/>
            <person name="Foster-Nyarko E."/>
            <person name="Jarju S."/>
            <person name="Secka A."/>
            <person name="Antonio M."/>
            <person name="Oren A."/>
            <person name="Chaudhuri R.R."/>
            <person name="La Ragione R."/>
            <person name="Hildebrand F."/>
            <person name="Pallen M.J."/>
        </authorList>
    </citation>
    <scope>NUCLEOTIDE SEQUENCE</scope>
    <source>
        <strain evidence="3">6276</strain>
    </source>
</reference>
<dbReference type="GO" id="GO:0052913">
    <property type="term" value="F:16S rRNA (guanine(966)-N(2))-methyltransferase activity"/>
    <property type="evidence" value="ECO:0007669"/>
    <property type="project" value="UniProtKB-EC"/>
</dbReference>
<dbReference type="EC" id="2.1.1.171" evidence="3"/>
<dbReference type="Proteomes" id="UP000823928">
    <property type="component" value="Unassembled WGS sequence"/>
</dbReference>
<dbReference type="PANTHER" id="PTHR43542">
    <property type="entry name" value="METHYLTRANSFERASE"/>
    <property type="match status" value="1"/>
</dbReference>
<evidence type="ECO:0000313" key="3">
    <source>
        <dbReference type="EMBL" id="HIS36512.1"/>
    </source>
</evidence>
<dbReference type="GO" id="GO:0003676">
    <property type="term" value="F:nucleic acid binding"/>
    <property type="evidence" value="ECO:0007669"/>
    <property type="project" value="InterPro"/>
</dbReference>
<dbReference type="Gene3D" id="3.40.50.150">
    <property type="entry name" value="Vaccinia Virus protein VP39"/>
    <property type="match status" value="1"/>
</dbReference>